<protein>
    <recommendedName>
        <fullName evidence="4">PI-PLC X domain-containing protein 3</fullName>
    </recommendedName>
</protein>
<evidence type="ECO:0000256" key="1">
    <source>
        <dbReference type="SAM" id="MobiDB-lite"/>
    </source>
</evidence>
<dbReference type="OrthoDB" id="1046782at2759"/>
<dbReference type="EnsemblMetazoa" id="G30367.4">
    <property type="protein sequence ID" value="G30367.4:cds"/>
    <property type="gene ID" value="G30367"/>
</dbReference>
<dbReference type="PANTHER" id="PTHR13593">
    <property type="match status" value="1"/>
</dbReference>
<evidence type="ECO:0000313" key="3">
    <source>
        <dbReference type="Proteomes" id="UP000005408"/>
    </source>
</evidence>
<dbReference type="OMA" id="NTVIANW"/>
<sequence>MASYRRLGSDTSDLADWMGLLPVCLTSIPLRCLAIPGSHASFSCTVSHFNDISPDNSLLVKVLGNISCCVGRERIYQWSRTQDLSVTQQLTSGVRYFEAQVAARSRTGDFRVVCGLYGDELRSCMTEIKSFLDTHEKEVIILDINNFYNMDDILHMKLLSIITHCFDDKLCPFNTGSDVSLNSLWNQGYQVIVIYHHEIINEYDNFWPGTSINYYPPVAPVTSAELILQLEKHSENAPETKYFKCLRGIVSYSKRKCLSRLSSSRKHEISTKVTPEITTWLQEKHRENLNIVIVDYMHLSNFVRHLVYQNVSRGSNSTSVSLTNGEMSVPQEQVTI</sequence>
<dbReference type="GO" id="GO:0006629">
    <property type="term" value="P:lipid metabolic process"/>
    <property type="evidence" value="ECO:0007669"/>
    <property type="project" value="InterPro"/>
</dbReference>
<dbReference type="AlphaFoldDB" id="A0A8W8M346"/>
<feature type="region of interest" description="Disordered" evidence="1">
    <location>
        <begin position="315"/>
        <end position="336"/>
    </location>
</feature>
<evidence type="ECO:0008006" key="4">
    <source>
        <dbReference type="Google" id="ProtNLM"/>
    </source>
</evidence>
<reference evidence="2" key="1">
    <citation type="submission" date="2022-08" db="UniProtKB">
        <authorList>
            <consortium name="EnsemblMetazoa"/>
        </authorList>
    </citation>
    <scope>IDENTIFICATION</scope>
    <source>
        <strain evidence="2">05x7-T-G4-1.051#20</strain>
    </source>
</reference>
<dbReference type="GO" id="GO:0008081">
    <property type="term" value="F:phosphoric diester hydrolase activity"/>
    <property type="evidence" value="ECO:0007669"/>
    <property type="project" value="InterPro"/>
</dbReference>
<evidence type="ECO:0000313" key="2">
    <source>
        <dbReference type="EnsemblMetazoa" id="G30367.4:cds"/>
    </source>
</evidence>
<accession>A0A8W8M346</accession>
<dbReference type="PANTHER" id="PTHR13593:SF113">
    <property type="entry name" value="SI:DKEY-266F7.9"/>
    <property type="match status" value="1"/>
</dbReference>
<dbReference type="InterPro" id="IPR051057">
    <property type="entry name" value="PI-PLC_domain"/>
</dbReference>
<keyword evidence="3" id="KW-1185">Reference proteome</keyword>
<dbReference type="SUPFAM" id="SSF51695">
    <property type="entry name" value="PLC-like phosphodiesterases"/>
    <property type="match status" value="1"/>
</dbReference>
<dbReference type="InterPro" id="IPR017946">
    <property type="entry name" value="PLC-like_Pdiesterase_TIM-brl"/>
</dbReference>
<proteinExistence type="predicted"/>
<dbReference type="Pfam" id="PF26146">
    <property type="entry name" value="PI-PLC_X"/>
    <property type="match status" value="1"/>
</dbReference>
<dbReference type="Proteomes" id="UP000005408">
    <property type="component" value="Unassembled WGS sequence"/>
</dbReference>
<name>A0A8W8M346_MAGGI</name>
<organism evidence="2 3">
    <name type="scientific">Magallana gigas</name>
    <name type="common">Pacific oyster</name>
    <name type="synonym">Crassostrea gigas</name>
    <dbReference type="NCBI Taxonomy" id="29159"/>
    <lineage>
        <taxon>Eukaryota</taxon>
        <taxon>Metazoa</taxon>
        <taxon>Spiralia</taxon>
        <taxon>Lophotrochozoa</taxon>
        <taxon>Mollusca</taxon>
        <taxon>Bivalvia</taxon>
        <taxon>Autobranchia</taxon>
        <taxon>Pteriomorphia</taxon>
        <taxon>Ostreida</taxon>
        <taxon>Ostreoidea</taxon>
        <taxon>Ostreidae</taxon>
        <taxon>Magallana</taxon>
    </lineage>
</organism>
<dbReference type="Gene3D" id="3.20.20.190">
    <property type="entry name" value="Phosphatidylinositol (PI) phosphodiesterase"/>
    <property type="match status" value="1"/>
</dbReference>